<dbReference type="Proteomes" id="UP000018817">
    <property type="component" value="Unassembled WGS sequence"/>
</dbReference>
<accession>W2QVL2</accession>
<proteinExistence type="predicted"/>
<name>W2QVL2_PHYN3</name>
<evidence type="ECO:0000313" key="2">
    <source>
        <dbReference type="Proteomes" id="UP000018817"/>
    </source>
</evidence>
<sequence length="243" mass="28092">MGMARQLFFFGLSEADMPILRQVQWHYTKKTLYRNDDHDEIQGQIDKLAYGPEVSDTSSFSFGWERDIREKPDVGNGSDEEPFLRLESLYVKALSSLRKVFTAGTGQQLLAKYVMDNTEVEQPNAVNQGFGVDSDYTYLMCLYRVMTKVHEKLKGIPDSLCEEVYDEQMTVVLEKWSREERMVGFRSHFNNIWMKSEFWRWQGFNGSSGYATTSNPVEQFNRLITCPSHVGSLGSSLRSHVWC</sequence>
<evidence type="ECO:0000313" key="1">
    <source>
        <dbReference type="EMBL" id="ETN16976.1"/>
    </source>
</evidence>
<reference evidence="2" key="1">
    <citation type="submission" date="2011-12" db="EMBL/GenBank/DDBJ databases">
        <authorList>
            <consortium name="The Broad Institute Genome Sequencing Platform"/>
            <person name="Russ C."/>
            <person name="Tyler B."/>
            <person name="Panabieres F."/>
            <person name="Shan W."/>
            <person name="Tripathy S."/>
            <person name="Grunwald N."/>
            <person name="Machado M."/>
            <person name="Young S.K."/>
            <person name="Zeng Q."/>
            <person name="Gargeya S."/>
            <person name="Fitzgerald M."/>
            <person name="Haas B."/>
            <person name="Abouelleil A."/>
            <person name="Alvarado L."/>
            <person name="Arachchi H.M."/>
            <person name="Berlin A."/>
            <person name="Chapman S.B."/>
            <person name="Gearin G."/>
            <person name="Goldberg J."/>
            <person name="Griggs A."/>
            <person name="Gujja S."/>
            <person name="Hansen M."/>
            <person name="Heiman D."/>
            <person name="Howarth C."/>
            <person name="Larimer J."/>
            <person name="Lui A."/>
            <person name="MacDonald P.J.P."/>
            <person name="McCowen C."/>
            <person name="Montmayeur A."/>
            <person name="Murphy C."/>
            <person name="Neiman D."/>
            <person name="Pearson M."/>
            <person name="Priest M."/>
            <person name="Roberts A."/>
            <person name="Saif S."/>
            <person name="Shea T."/>
            <person name="Sisk P."/>
            <person name="Stolte C."/>
            <person name="Sykes S."/>
            <person name="Wortman J."/>
            <person name="Nusbaum C."/>
            <person name="Birren B."/>
        </authorList>
    </citation>
    <scope>NUCLEOTIDE SEQUENCE [LARGE SCALE GENOMIC DNA]</scope>
    <source>
        <strain evidence="2">INRA-310</strain>
    </source>
</reference>
<organism evidence="1 2">
    <name type="scientific">Phytophthora nicotianae (strain INRA-310)</name>
    <name type="common">Phytophthora parasitica</name>
    <dbReference type="NCBI Taxonomy" id="761204"/>
    <lineage>
        <taxon>Eukaryota</taxon>
        <taxon>Sar</taxon>
        <taxon>Stramenopiles</taxon>
        <taxon>Oomycota</taxon>
        <taxon>Peronosporomycetes</taxon>
        <taxon>Peronosporales</taxon>
        <taxon>Peronosporaceae</taxon>
        <taxon>Phytophthora</taxon>
    </lineage>
</organism>
<dbReference type="EMBL" id="KI669568">
    <property type="protein sequence ID" value="ETN16976.1"/>
    <property type="molecule type" value="Genomic_DNA"/>
</dbReference>
<dbReference type="AlphaFoldDB" id="W2QVL2"/>
<gene>
    <name evidence="1" type="ORF">PPTG_06053</name>
</gene>
<dbReference type="RefSeq" id="XP_008898051.1">
    <property type="nucleotide sequence ID" value="XM_008899803.1"/>
</dbReference>
<dbReference type="GeneID" id="20176047"/>
<dbReference type="VEuPathDB" id="FungiDB:PPTG_06053"/>
<reference evidence="1 2" key="2">
    <citation type="submission" date="2013-11" db="EMBL/GenBank/DDBJ databases">
        <title>The Genome Sequence of Phytophthora parasitica INRA-310.</title>
        <authorList>
            <consortium name="The Broad Institute Genomics Platform"/>
            <person name="Russ C."/>
            <person name="Tyler B."/>
            <person name="Panabieres F."/>
            <person name="Shan W."/>
            <person name="Tripathy S."/>
            <person name="Grunwald N."/>
            <person name="Machado M."/>
            <person name="Johnson C.S."/>
            <person name="Arredondo F."/>
            <person name="Hong C."/>
            <person name="Coffey M."/>
            <person name="Young S.K."/>
            <person name="Zeng Q."/>
            <person name="Gargeya S."/>
            <person name="Fitzgerald M."/>
            <person name="Abouelleil A."/>
            <person name="Alvarado L."/>
            <person name="Chapman S.B."/>
            <person name="Gainer-Dewar J."/>
            <person name="Goldberg J."/>
            <person name="Griggs A."/>
            <person name="Gujja S."/>
            <person name="Hansen M."/>
            <person name="Howarth C."/>
            <person name="Imamovic A."/>
            <person name="Ireland A."/>
            <person name="Larimer J."/>
            <person name="McCowan C."/>
            <person name="Murphy C."/>
            <person name="Pearson M."/>
            <person name="Poon T.W."/>
            <person name="Priest M."/>
            <person name="Roberts A."/>
            <person name="Saif S."/>
            <person name="Shea T."/>
            <person name="Sykes S."/>
            <person name="Wortman J."/>
            <person name="Nusbaum C."/>
            <person name="Birren B."/>
        </authorList>
    </citation>
    <scope>NUCLEOTIDE SEQUENCE [LARGE SCALE GENOMIC DNA]</scope>
    <source>
        <strain evidence="1 2">INRA-310</strain>
    </source>
</reference>
<protein>
    <submittedName>
        <fullName evidence="1">Uncharacterized protein</fullName>
    </submittedName>
</protein>